<name>A0AAD1UKU1_EUPCR</name>
<keyword evidence="1" id="KW-0175">Coiled coil</keyword>
<feature type="coiled-coil region" evidence="1">
    <location>
        <begin position="83"/>
        <end position="210"/>
    </location>
</feature>
<comment type="caution">
    <text evidence="3">The sequence shown here is derived from an EMBL/GenBank/DDBJ whole genome shotgun (WGS) entry which is preliminary data.</text>
</comment>
<dbReference type="Proteomes" id="UP001295684">
    <property type="component" value="Unassembled WGS sequence"/>
</dbReference>
<evidence type="ECO:0000313" key="4">
    <source>
        <dbReference type="Proteomes" id="UP001295684"/>
    </source>
</evidence>
<reference evidence="3" key="1">
    <citation type="submission" date="2023-07" db="EMBL/GenBank/DDBJ databases">
        <authorList>
            <consortium name="AG Swart"/>
            <person name="Singh M."/>
            <person name="Singh A."/>
            <person name="Seah K."/>
            <person name="Emmerich C."/>
        </authorList>
    </citation>
    <scope>NUCLEOTIDE SEQUENCE</scope>
    <source>
        <strain evidence="3">DP1</strain>
    </source>
</reference>
<keyword evidence="4" id="KW-1185">Reference proteome</keyword>
<evidence type="ECO:0000256" key="1">
    <source>
        <dbReference type="SAM" id="Coils"/>
    </source>
</evidence>
<dbReference type="EMBL" id="CAMPGE010011798">
    <property type="protein sequence ID" value="CAI2370607.1"/>
    <property type="molecule type" value="Genomic_DNA"/>
</dbReference>
<organism evidence="3 4">
    <name type="scientific">Euplotes crassus</name>
    <dbReference type="NCBI Taxonomy" id="5936"/>
    <lineage>
        <taxon>Eukaryota</taxon>
        <taxon>Sar</taxon>
        <taxon>Alveolata</taxon>
        <taxon>Ciliophora</taxon>
        <taxon>Intramacronucleata</taxon>
        <taxon>Spirotrichea</taxon>
        <taxon>Hypotrichia</taxon>
        <taxon>Euplotida</taxon>
        <taxon>Euplotidae</taxon>
        <taxon>Moneuplotes</taxon>
    </lineage>
</organism>
<evidence type="ECO:0000313" key="3">
    <source>
        <dbReference type="EMBL" id="CAI2370607.1"/>
    </source>
</evidence>
<dbReference type="AlphaFoldDB" id="A0AAD1UKU1"/>
<feature type="compositionally biased region" description="Polar residues" evidence="2">
    <location>
        <begin position="330"/>
        <end position="342"/>
    </location>
</feature>
<feature type="region of interest" description="Disordered" evidence="2">
    <location>
        <begin position="291"/>
        <end position="357"/>
    </location>
</feature>
<proteinExistence type="predicted"/>
<feature type="compositionally biased region" description="Low complexity" evidence="2">
    <location>
        <begin position="291"/>
        <end position="300"/>
    </location>
</feature>
<evidence type="ECO:0000256" key="2">
    <source>
        <dbReference type="SAM" id="MobiDB-lite"/>
    </source>
</evidence>
<accession>A0AAD1UKU1</accession>
<sequence>MSKKGDEDKKSEHNEEEEKLAQLDKEELDKIADEDEEDLKLLKEKLNKMKEMKVPTDKDDLIKYLMDRLDYSEQAIVEAENCITNEKAKRLQLKDELQERNDELRKIVEGEKKTLQDKVHLELEKTLNAAIQAKVKAEQELKAKTNECNERDMMCQELDLQSMRLRFETREIRAKDEKLESESNEMKTELEKLKTEGKTLKEENTKLNVDIEEAHAVIKKLDEARYTLNRLLGPNGVLNERERQKFLKQRGEEEYDMNMENEAPMNHNPANAGGASGVGAASRNMLGSNNEYFYNDPNNNGGEGNNDDDFWYGAPKEGAIDQPGPGAGNEYQSYIGNTQPVDPNTYGRGNQLGVRGR</sequence>
<gene>
    <name evidence="3" type="ORF">ECRASSUSDP1_LOCUS11923</name>
</gene>
<feature type="compositionally biased region" description="Basic and acidic residues" evidence="2">
    <location>
        <begin position="1"/>
        <end position="13"/>
    </location>
</feature>
<feature type="compositionally biased region" description="Basic and acidic residues" evidence="2">
    <location>
        <begin position="19"/>
        <end position="31"/>
    </location>
</feature>
<protein>
    <submittedName>
        <fullName evidence="3">Uncharacterized protein</fullName>
    </submittedName>
</protein>
<feature type="region of interest" description="Disordered" evidence="2">
    <location>
        <begin position="1"/>
        <end position="31"/>
    </location>
</feature>